<dbReference type="Proteomes" id="UP000199267">
    <property type="component" value="Unassembled WGS sequence"/>
</dbReference>
<dbReference type="Proteomes" id="UP000199579">
    <property type="component" value="Unassembled WGS sequence"/>
</dbReference>
<name>A0A1H8Z0F8_9GAMM</name>
<dbReference type="EMBL" id="FOFJ01000001">
    <property type="protein sequence ID" value="SEP57811.1"/>
    <property type="molecule type" value="Genomic_DNA"/>
</dbReference>
<evidence type="ECO:0000313" key="3">
    <source>
        <dbReference type="EMBL" id="SFB14732.1"/>
    </source>
</evidence>
<proteinExistence type="predicted"/>
<reference evidence="3 5" key="2">
    <citation type="submission" date="2016-10" db="EMBL/GenBank/DDBJ databases">
        <authorList>
            <person name="Varghese N."/>
            <person name="Submissions S."/>
        </authorList>
    </citation>
    <scope>NUCLEOTIDE SEQUENCE [LARGE SCALE GENOMIC DNA]</scope>
    <source>
        <strain evidence="3 5">DSM 282</strain>
    </source>
</reference>
<keyword evidence="5" id="KW-1185">Reference proteome</keyword>
<dbReference type="EMBL" id="FOSX01000005">
    <property type="protein sequence ID" value="SFK42814.1"/>
    <property type="molecule type" value="Genomic_DNA"/>
</dbReference>
<reference evidence="2 6" key="1">
    <citation type="submission" date="2016-10" db="EMBL/GenBank/DDBJ databases">
        <authorList>
            <person name="de Groot N.N."/>
        </authorList>
    </citation>
    <scope>NUCLEOTIDE SEQUENCE [LARGE SCALE GENOMIC DNA]</scope>
    <source>
        <strain evidence="2 6">DSM 378</strain>
        <strain evidence="4">DSM 381</strain>
    </source>
</reference>
<sequence length="73" mass="7793">MTRCKLSSASTLACLTGLALVALIGLALASSIHSPWGVVQLFFSSLFVSLALAWPMVAPFRYGKLVLRIRLTG</sequence>
<dbReference type="EMBL" id="FOKJ01000020">
    <property type="protein sequence ID" value="SFB14732.1"/>
    <property type="molecule type" value="Genomic_DNA"/>
</dbReference>
<keyword evidence="1" id="KW-1133">Transmembrane helix</keyword>
<dbReference type="AlphaFoldDB" id="A0A1H8Z0F8"/>
<keyword evidence="1" id="KW-0812">Transmembrane</keyword>
<organism evidence="2 6">
    <name type="scientific">Azotobacter beijerinckii</name>
    <dbReference type="NCBI Taxonomy" id="170623"/>
    <lineage>
        <taxon>Bacteria</taxon>
        <taxon>Pseudomonadati</taxon>
        <taxon>Pseudomonadota</taxon>
        <taxon>Gammaproteobacteria</taxon>
        <taxon>Pseudomonadales</taxon>
        <taxon>Pseudomonadaceae</taxon>
        <taxon>Azotobacter</taxon>
    </lineage>
</organism>
<evidence type="ECO:0000313" key="5">
    <source>
        <dbReference type="Proteomes" id="UP000198861"/>
    </source>
</evidence>
<keyword evidence="1" id="KW-0472">Membrane</keyword>
<evidence type="ECO:0000313" key="4">
    <source>
        <dbReference type="EMBL" id="SFK42814.1"/>
    </source>
</evidence>
<evidence type="ECO:0000313" key="6">
    <source>
        <dbReference type="Proteomes" id="UP000199267"/>
    </source>
</evidence>
<protein>
    <submittedName>
        <fullName evidence="2">Uncharacterized protein</fullName>
    </submittedName>
</protein>
<accession>A0A1H8Z0F8</accession>
<dbReference type="Proteomes" id="UP000198861">
    <property type="component" value="Unassembled WGS sequence"/>
</dbReference>
<feature type="transmembrane region" description="Helical" evidence="1">
    <location>
        <begin position="39"/>
        <end position="60"/>
    </location>
</feature>
<gene>
    <name evidence="3" type="ORF">SAMN04244571_01575</name>
    <name evidence="2" type="ORF">SAMN04244573_00083</name>
    <name evidence="4" type="ORF">SAMN04244574_00579</name>
</gene>
<evidence type="ECO:0000313" key="2">
    <source>
        <dbReference type="EMBL" id="SEP57811.1"/>
    </source>
</evidence>
<evidence type="ECO:0000256" key="1">
    <source>
        <dbReference type="SAM" id="Phobius"/>
    </source>
</evidence>